<comment type="caution">
    <text evidence="1">The sequence shown here is derived from an EMBL/GenBank/DDBJ whole genome shotgun (WGS) entry which is preliminary data.</text>
</comment>
<dbReference type="Proteomes" id="UP000059074">
    <property type="component" value="Unassembled WGS sequence"/>
</dbReference>
<dbReference type="EMBL" id="LMTR01000045">
    <property type="protein sequence ID" value="KWT69383.1"/>
    <property type="molecule type" value="Genomic_DNA"/>
</dbReference>
<dbReference type="PANTHER" id="PTHR30348:SF14">
    <property type="entry name" value="BLR8050 PROTEIN"/>
    <property type="match status" value="1"/>
</dbReference>
<sequence>MDQFRRAIRIGCAGWALRSEHQHHFPTADAGTHLQRYAARFNAVEINSSFYRPHRASTYARWSASVPDTFAFAVKMPRAISHVRRLRNCTEELDSFLAEVAALGPKLGVLLLQLPPSLAMSATDAEAFFALLRDRYDGPLACEPRHRSWFDAESDALLRAFAVARVAANPARIAEASRPGGVPALCYYRLHGSPRMYYSSYSDAWLNTLATDIIRQINAGCSVWCIFDNTAVGAATANAMALQQQLATNVCEAIDETA</sequence>
<evidence type="ECO:0008006" key="3">
    <source>
        <dbReference type="Google" id="ProtNLM"/>
    </source>
</evidence>
<keyword evidence="2" id="KW-1185">Reference proteome</keyword>
<dbReference type="PATRIC" id="fig|121290.4.peg.2701"/>
<proteinExistence type="predicted"/>
<dbReference type="OrthoDB" id="9780310at2"/>
<organism evidence="1 2">
    <name type="scientific">Hyphomicrobium sulfonivorans</name>
    <dbReference type="NCBI Taxonomy" id="121290"/>
    <lineage>
        <taxon>Bacteria</taxon>
        <taxon>Pseudomonadati</taxon>
        <taxon>Pseudomonadota</taxon>
        <taxon>Alphaproteobacteria</taxon>
        <taxon>Hyphomicrobiales</taxon>
        <taxon>Hyphomicrobiaceae</taxon>
        <taxon>Hyphomicrobium</taxon>
    </lineage>
</organism>
<dbReference type="Pfam" id="PF01904">
    <property type="entry name" value="DUF72"/>
    <property type="match status" value="1"/>
</dbReference>
<dbReference type="Gene3D" id="3.20.20.410">
    <property type="entry name" value="Protein of unknown function UPF0759"/>
    <property type="match status" value="1"/>
</dbReference>
<dbReference type="SUPFAM" id="SSF117396">
    <property type="entry name" value="TM1631-like"/>
    <property type="match status" value="1"/>
</dbReference>
<protein>
    <recommendedName>
        <fullName evidence="3">DUF72 domain-containing protein</fullName>
    </recommendedName>
</protein>
<evidence type="ECO:0000313" key="1">
    <source>
        <dbReference type="EMBL" id="KWT69383.1"/>
    </source>
</evidence>
<gene>
    <name evidence="1" type="ORF">APY04_1466</name>
</gene>
<dbReference type="InterPro" id="IPR002763">
    <property type="entry name" value="DUF72"/>
</dbReference>
<dbReference type="InterPro" id="IPR036520">
    <property type="entry name" value="UPF0759_sf"/>
</dbReference>
<accession>A0A109BID7</accession>
<dbReference type="RefSeq" id="WP_068461060.1">
    <property type="nucleotide sequence ID" value="NZ_LMTR01000045.1"/>
</dbReference>
<dbReference type="AlphaFoldDB" id="A0A109BID7"/>
<dbReference type="STRING" id="121290.APY04_1466"/>
<evidence type="ECO:0000313" key="2">
    <source>
        <dbReference type="Proteomes" id="UP000059074"/>
    </source>
</evidence>
<dbReference type="PANTHER" id="PTHR30348">
    <property type="entry name" value="UNCHARACTERIZED PROTEIN YECE"/>
    <property type="match status" value="1"/>
</dbReference>
<reference evidence="1 2" key="1">
    <citation type="submission" date="2015-10" db="EMBL/GenBank/DDBJ databases">
        <title>Transcriptomic analysis of a linuron degrading triple-species bacterial consortium.</title>
        <authorList>
            <person name="Albers P."/>
        </authorList>
    </citation>
    <scope>NUCLEOTIDE SEQUENCE [LARGE SCALE GENOMIC DNA]</scope>
    <source>
        <strain evidence="1 2">WDL6</strain>
    </source>
</reference>
<name>A0A109BID7_HYPSL</name>